<dbReference type="Proteomes" id="UP000215914">
    <property type="component" value="Unassembled WGS sequence"/>
</dbReference>
<keyword evidence="2" id="KW-1185">Reference proteome</keyword>
<sequence>MLSRSEENSIGLGCLLSHSSNGVMTSDLEGILGSGTVVGHGEEQKLIVGPDSPDLGLLCEKTPPARFGSNMAGLQWNSKSLVGGPTQSAGRLGSSEDFLLTVLLFQRPPPLEKQLLMAMVVSTFKIGDKRLGWKGGTIRLFFCPYVTLHNSVIELLVDSYHFWVVHGQGRPPDVVADHSLEDKTVLKGGVMMGICYEREL</sequence>
<dbReference type="AlphaFoldDB" id="A0A9K3ENJ5"/>
<gene>
    <name evidence="1" type="ORF">HanXRQr2_Chr12g0527081</name>
</gene>
<protein>
    <submittedName>
        <fullName evidence="1">Uncharacterized protein</fullName>
    </submittedName>
</protein>
<reference evidence="1" key="1">
    <citation type="journal article" date="2017" name="Nature">
        <title>The sunflower genome provides insights into oil metabolism, flowering and Asterid evolution.</title>
        <authorList>
            <person name="Badouin H."/>
            <person name="Gouzy J."/>
            <person name="Grassa C.J."/>
            <person name="Murat F."/>
            <person name="Staton S.E."/>
            <person name="Cottret L."/>
            <person name="Lelandais-Briere C."/>
            <person name="Owens G.L."/>
            <person name="Carrere S."/>
            <person name="Mayjonade B."/>
            <person name="Legrand L."/>
            <person name="Gill N."/>
            <person name="Kane N.C."/>
            <person name="Bowers J.E."/>
            <person name="Hubner S."/>
            <person name="Bellec A."/>
            <person name="Berard A."/>
            <person name="Berges H."/>
            <person name="Blanchet N."/>
            <person name="Boniface M.C."/>
            <person name="Brunel D."/>
            <person name="Catrice O."/>
            <person name="Chaidir N."/>
            <person name="Claudel C."/>
            <person name="Donnadieu C."/>
            <person name="Faraut T."/>
            <person name="Fievet G."/>
            <person name="Helmstetter N."/>
            <person name="King M."/>
            <person name="Knapp S.J."/>
            <person name="Lai Z."/>
            <person name="Le Paslier M.C."/>
            <person name="Lippi Y."/>
            <person name="Lorenzon L."/>
            <person name="Mandel J.R."/>
            <person name="Marage G."/>
            <person name="Marchand G."/>
            <person name="Marquand E."/>
            <person name="Bret-Mestries E."/>
            <person name="Morien E."/>
            <person name="Nambeesan S."/>
            <person name="Nguyen T."/>
            <person name="Pegot-Espagnet P."/>
            <person name="Pouilly N."/>
            <person name="Raftis F."/>
            <person name="Sallet E."/>
            <person name="Schiex T."/>
            <person name="Thomas J."/>
            <person name="Vandecasteele C."/>
            <person name="Vares D."/>
            <person name="Vear F."/>
            <person name="Vautrin S."/>
            <person name="Crespi M."/>
            <person name="Mangin B."/>
            <person name="Burke J.M."/>
            <person name="Salse J."/>
            <person name="Munos S."/>
            <person name="Vincourt P."/>
            <person name="Rieseberg L.H."/>
            <person name="Langlade N.B."/>
        </authorList>
    </citation>
    <scope>NUCLEOTIDE SEQUENCE</scope>
    <source>
        <tissue evidence="1">Leaves</tissue>
    </source>
</reference>
<proteinExistence type="predicted"/>
<organism evidence="1 2">
    <name type="scientific">Helianthus annuus</name>
    <name type="common">Common sunflower</name>
    <dbReference type="NCBI Taxonomy" id="4232"/>
    <lineage>
        <taxon>Eukaryota</taxon>
        <taxon>Viridiplantae</taxon>
        <taxon>Streptophyta</taxon>
        <taxon>Embryophyta</taxon>
        <taxon>Tracheophyta</taxon>
        <taxon>Spermatophyta</taxon>
        <taxon>Magnoliopsida</taxon>
        <taxon>eudicotyledons</taxon>
        <taxon>Gunneridae</taxon>
        <taxon>Pentapetalae</taxon>
        <taxon>asterids</taxon>
        <taxon>campanulids</taxon>
        <taxon>Asterales</taxon>
        <taxon>Asteraceae</taxon>
        <taxon>Asteroideae</taxon>
        <taxon>Heliantheae alliance</taxon>
        <taxon>Heliantheae</taxon>
        <taxon>Helianthus</taxon>
    </lineage>
</organism>
<reference evidence="1" key="2">
    <citation type="submission" date="2020-06" db="EMBL/GenBank/DDBJ databases">
        <title>Helianthus annuus Genome sequencing and assembly Release 2.</title>
        <authorList>
            <person name="Gouzy J."/>
            <person name="Langlade N."/>
            <person name="Munos S."/>
        </authorList>
    </citation>
    <scope>NUCLEOTIDE SEQUENCE</scope>
    <source>
        <tissue evidence="1">Leaves</tissue>
    </source>
</reference>
<comment type="caution">
    <text evidence="1">The sequence shown here is derived from an EMBL/GenBank/DDBJ whole genome shotgun (WGS) entry which is preliminary data.</text>
</comment>
<evidence type="ECO:0000313" key="1">
    <source>
        <dbReference type="EMBL" id="KAF5776690.1"/>
    </source>
</evidence>
<accession>A0A9K3ENJ5</accession>
<dbReference type="Gramene" id="mRNA:HanXRQr2_Chr12g0527081">
    <property type="protein sequence ID" value="CDS:HanXRQr2_Chr12g0527081.1"/>
    <property type="gene ID" value="HanXRQr2_Chr12g0527081"/>
</dbReference>
<evidence type="ECO:0000313" key="2">
    <source>
        <dbReference type="Proteomes" id="UP000215914"/>
    </source>
</evidence>
<dbReference type="EMBL" id="MNCJ02000327">
    <property type="protein sequence ID" value="KAF5776690.1"/>
    <property type="molecule type" value="Genomic_DNA"/>
</dbReference>
<name>A0A9K3ENJ5_HELAN</name>